<evidence type="ECO:0000313" key="1">
    <source>
        <dbReference type="Proteomes" id="UP000887579"/>
    </source>
</evidence>
<organism evidence="1 2">
    <name type="scientific">Panagrolaimus sp. ES5</name>
    <dbReference type="NCBI Taxonomy" id="591445"/>
    <lineage>
        <taxon>Eukaryota</taxon>
        <taxon>Metazoa</taxon>
        <taxon>Ecdysozoa</taxon>
        <taxon>Nematoda</taxon>
        <taxon>Chromadorea</taxon>
        <taxon>Rhabditida</taxon>
        <taxon>Tylenchina</taxon>
        <taxon>Panagrolaimomorpha</taxon>
        <taxon>Panagrolaimoidea</taxon>
        <taxon>Panagrolaimidae</taxon>
        <taxon>Panagrolaimus</taxon>
    </lineage>
</organism>
<accession>A0AC34F759</accession>
<dbReference type="Proteomes" id="UP000887579">
    <property type="component" value="Unplaced"/>
</dbReference>
<sequence>MKQKWKELAEDAANQIHGFIVNDSVDEISRYINDFYIKCPQEFLRATTMELICKIHSLPLTNTDACIEQIFHGFETYLAVKDNELGKKVFNQAVSNKFWKKCFKVALSQNAKKCEYAFSVLFHLCEPSKALTPLIYSRIKRLPQGIKEEWIQTFKLNRDILLGNRNENENITPTQDHQLWSKVVGDTKKCFKVALSQNAKKCEYAFSVLFHLCEPSKALTPLIYSRIKRLPHDIKEHWIRTFKLDPDILLGMKNENVTPTQTDQLWSKVVGDTVTQIQKAVLNRSFDEKYVAEFFQKCSKDSLRLATMELIVKIHSSFSTINSSFIIQTILQQFQAFFKQKDGNFAREVCDGMVLVKIWNDCFKIVVDCDLITVCSSAIDMLFHIRKAETEKRSSLIYNNVRKLLLNENQFNEGIEWIQIFKLNLEKLKFKKTVITEHPSIAAEEEVYLAAPINEDKNKNTVEPDNIKSVKWSPKLYSIFPKELRAGTMKQILSILYNSFIFGKEFTLNEFLSSPEDKVQCIRILEDFLNRAENNQIQSEMETNFITIVTLEKIAEKICKFAKIFQIDVEKLSSSSHRISSIQKIKHYYNFIDRRYFELYALEALKDKDENYKLDFLGAISDDQKYAYCWAKFLQIQTEKMPEYLQNCENFDTEAKEFIKKISQKFNCVVEKDEIETCHFWKKPYQVITVISAKAFLDFIDEYLIQSNGTIIGIDVEGQRDGQKAVLLQLATDKWACLIDIQELIKKLSPKQWKRFFTTLFGSDHICVGFAFINDFEFLCNTFSFLPTLLKECQAKVLCLQKLTNELIKDSKYDSVFLKKPNHGCGLARLAKAVLDYDVDKSEQQSDWTKRPLTQSQKIYAVTDAVIVVLIKKEIEKRLKKEYGDTVAEELMENSYISYSERIKNNEKKKKK</sequence>
<dbReference type="WBParaSite" id="ES5_v2.g12990.t1">
    <property type="protein sequence ID" value="ES5_v2.g12990.t1"/>
    <property type="gene ID" value="ES5_v2.g12990"/>
</dbReference>
<evidence type="ECO:0000313" key="2">
    <source>
        <dbReference type="WBParaSite" id="ES5_v2.g12990.t1"/>
    </source>
</evidence>
<reference evidence="2" key="1">
    <citation type="submission" date="2022-11" db="UniProtKB">
        <authorList>
            <consortium name="WormBaseParasite"/>
        </authorList>
    </citation>
    <scope>IDENTIFICATION</scope>
</reference>
<protein>
    <submittedName>
        <fullName evidence="2">3'-5' exonuclease domain-containing protein</fullName>
    </submittedName>
</protein>
<proteinExistence type="predicted"/>
<name>A0AC34F759_9BILA</name>